<evidence type="ECO:0000313" key="2">
    <source>
        <dbReference type="Proteomes" id="UP000887116"/>
    </source>
</evidence>
<comment type="caution">
    <text evidence="1">The sequence shown here is derived from an EMBL/GenBank/DDBJ whole genome shotgun (WGS) entry which is preliminary data.</text>
</comment>
<dbReference type="EMBL" id="BMAO01035643">
    <property type="protein sequence ID" value="GFR04955.1"/>
    <property type="molecule type" value="Genomic_DNA"/>
</dbReference>
<protein>
    <submittedName>
        <fullName evidence="1">Uncharacterized protein</fullName>
    </submittedName>
</protein>
<evidence type="ECO:0000313" key="1">
    <source>
        <dbReference type="EMBL" id="GFR04955.1"/>
    </source>
</evidence>
<gene>
    <name evidence="1" type="ORF">TNCT_236281</name>
</gene>
<dbReference type="Proteomes" id="UP000887116">
    <property type="component" value="Unassembled WGS sequence"/>
</dbReference>
<organism evidence="1 2">
    <name type="scientific">Trichonephila clavata</name>
    <name type="common">Joro spider</name>
    <name type="synonym">Nephila clavata</name>
    <dbReference type="NCBI Taxonomy" id="2740835"/>
    <lineage>
        <taxon>Eukaryota</taxon>
        <taxon>Metazoa</taxon>
        <taxon>Ecdysozoa</taxon>
        <taxon>Arthropoda</taxon>
        <taxon>Chelicerata</taxon>
        <taxon>Arachnida</taxon>
        <taxon>Araneae</taxon>
        <taxon>Araneomorphae</taxon>
        <taxon>Entelegynae</taxon>
        <taxon>Araneoidea</taxon>
        <taxon>Nephilidae</taxon>
        <taxon>Trichonephila</taxon>
    </lineage>
</organism>
<reference evidence="1" key="1">
    <citation type="submission" date="2020-07" db="EMBL/GenBank/DDBJ databases">
        <title>Multicomponent nature underlies the extraordinary mechanical properties of spider dragline silk.</title>
        <authorList>
            <person name="Kono N."/>
            <person name="Nakamura H."/>
            <person name="Mori M."/>
            <person name="Yoshida Y."/>
            <person name="Ohtoshi R."/>
            <person name="Malay A.D."/>
            <person name="Moran D.A.P."/>
            <person name="Tomita M."/>
            <person name="Numata K."/>
            <person name="Arakawa K."/>
        </authorList>
    </citation>
    <scope>NUCLEOTIDE SEQUENCE</scope>
</reference>
<accession>A0A8X6GMD1</accession>
<keyword evidence="2" id="KW-1185">Reference proteome</keyword>
<name>A0A8X6GMD1_TRICU</name>
<dbReference type="AlphaFoldDB" id="A0A8X6GMD1"/>
<proteinExistence type="predicted"/>
<sequence>MKHAHARQTEICQCSKSPFKKHSPLVRFSNNLSVRICALAANTRLTNPPTTNPGTNDSFSRQASVYRPAAPSVEIDVRAQAQREGFGCPPKRAVSNSSSL</sequence>